<dbReference type="InterPro" id="IPR005467">
    <property type="entry name" value="His_kinase_dom"/>
</dbReference>
<evidence type="ECO:0000256" key="4">
    <source>
        <dbReference type="ARBA" id="ARBA00022679"/>
    </source>
</evidence>
<keyword evidence="6" id="KW-0902">Two-component regulatory system</keyword>
<accession>X1Q431</accession>
<dbReference type="InterPro" id="IPR004358">
    <property type="entry name" value="Sig_transdc_His_kin-like_C"/>
</dbReference>
<dbReference type="SMART" id="SM00387">
    <property type="entry name" value="HATPase_c"/>
    <property type="match status" value="1"/>
</dbReference>
<dbReference type="AlphaFoldDB" id="X1Q431"/>
<dbReference type="GO" id="GO:0005886">
    <property type="term" value="C:plasma membrane"/>
    <property type="evidence" value="ECO:0007669"/>
    <property type="project" value="TreeGrafter"/>
</dbReference>
<evidence type="ECO:0000313" key="8">
    <source>
        <dbReference type="EMBL" id="GAI62963.1"/>
    </source>
</evidence>
<dbReference type="InterPro" id="IPR036890">
    <property type="entry name" value="HATPase_C_sf"/>
</dbReference>
<evidence type="ECO:0000256" key="1">
    <source>
        <dbReference type="ARBA" id="ARBA00000085"/>
    </source>
</evidence>
<organism evidence="8">
    <name type="scientific">marine sediment metagenome</name>
    <dbReference type="NCBI Taxonomy" id="412755"/>
    <lineage>
        <taxon>unclassified sequences</taxon>
        <taxon>metagenomes</taxon>
        <taxon>ecological metagenomes</taxon>
    </lineage>
</organism>
<evidence type="ECO:0000256" key="6">
    <source>
        <dbReference type="ARBA" id="ARBA00023012"/>
    </source>
</evidence>
<dbReference type="GO" id="GO:0000155">
    <property type="term" value="F:phosphorelay sensor kinase activity"/>
    <property type="evidence" value="ECO:0007669"/>
    <property type="project" value="TreeGrafter"/>
</dbReference>
<dbReference type="InterPro" id="IPR050351">
    <property type="entry name" value="BphY/WalK/GraS-like"/>
</dbReference>
<dbReference type="Gene3D" id="3.30.565.10">
    <property type="entry name" value="Histidine kinase-like ATPase, C-terminal domain"/>
    <property type="match status" value="1"/>
</dbReference>
<dbReference type="EC" id="2.7.13.3" evidence="2"/>
<feature type="domain" description="Histidine kinase" evidence="7">
    <location>
        <begin position="1"/>
        <end position="153"/>
    </location>
</feature>
<proteinExistence type="predicted"/>
<dbReference type="CDD" id="cd00075">
    <property type="entry name" value="HATPase"/>
    <property type="match status" value="1"/>
</dbReference>
<dbReference type="Pfam" id="PF02518">
    <property type="entry name" value="HATPase_c"/>
    <property type="match status" value="1"/>
</dbReference>
<dbReference type="EMBL" id="BARW01004425">
    <property type="protein sequence ID" value="GAI62963.1"/>
    <property type="molecule type" value="Genomic_DNA"/>
</dbReference>
<evidence type="ECO:0000256" key="5">
    <source>
        <dbReference type="ARBA" id="ARBA00022777"/>
    </source>
</evidence>
<dbReference type="PROSITE" id="PS50109">
    <property type="entry name" value="HIS_KIN"/>
    <property type="match status" value="1"/>
</dbReference>
<dbReference type="PANTHER" id="PTHR45453:SF1">
    <property type="entry name" value="PHOSPHATE REGULON SENSOR PROTEIN PHOR"/>
    <property type="match status" value="1"/>
</dbReference>
<dbReference type="SUPFAM" id="SSF55874">
    <property type="entry name" value="ATPase domain of HSP90 chaperone/DNA topoisomerase II/histidine kinase"/>
    <property type="match status" value="1"/>
</dbReference>
<dbReference type="FunFam" id="3.30.565.10:FF:000006">
    <property type="entry name" value="Sensor histidine kinase WalK"/>
    <property type="match status" value="1"/>
</dbReference>
<comment type="caution">
    <text evidence="8">The sequence shown here is derived from an EMBL/GenBank/DDBJ whole genome shotgun (WGS) entry which is preliminary data.</text>
</comment>
<gene>
    <name evidence="8" type="ORF">S12H4_10379</name>
</gene>
<dbReference type="PRINTS" id="PR00344">
    <property type="entry name" value="BCTRLSENSOR"/>
</dbReference>
<keyword evidence="5" id="KW-0418">Kinase</keyword>
<dbReference type="GO" id="GO:0004721">
    <property type="term" value="F:phosphoprotein phosphatase activity"/>
    <property type="evidence" value="ECO:0007669"/>
    <property type="project" value="TreeGrafter"/>
</dbReference>
<keyword evidence="4" id="KW-0808">Transferase</keyword>
<reference evidence="8" key="1">
    <citation type="journal article" date="2014" name="Front. Microbiol.">
        <title>High frequency of phylogenetically diverse reductive dehalogenase-homologous genes in deep subseafloor sedimentary metagenomes.</title>
        <authorList>
            <person name="Kawai M."/>
            <person name="Futagami T."/>
            <person name="Toyoda A."/>
            <person name="Takaki Y."/>
            <person name="Nishi S."/>
            <person name="Hori S."/>
            <person name="Arai W."/>
            <person name="Tsubouchi T."/>
            <person name="Morono Y."/>
            <person name="Uchiyama I."/>
            <person name="Ito T."/>
            <person name="Fujiyama A."/>
            <person name="Inagaki F."/>
            <person name="Takami H."/>
        </authorList>
    </citation>
    <scope>NUCLEOTIDE SEQUENCE</scope>
    <source>
        <strain evidence="8">Expedition CK06-06</strain>
    </source>
</reference>
<comment type="catalytic activity">
    <reaction evidence="1">
        <text>ATP + protein L-histidine = ADP + protein N-phospho-L-histidine.</text>
        <dbReference type="EC" id="2.7.13.3"/>
    </reaction>
</comment>
<dbReference type="GO" id="GO:0016036">
    <property type="term" value="P:cellular response to phosphate starvation"/>
    <property type="evidence" value="ECO:0007669"/>
    <property type="project" value="TreeGrafter"/>
</dbReference>
<dbReference type="PANTHER" id="PTHR45453">
    <property type="entry name" value="PHOSPHATE REGULON SENSOR PROTEIN PHOR"/>
    <property type="match status" value="1"/>
</dbReference>
<dbReference type="InterPro" id="IPR003594">
    <property type="entry name" value="HATPase_dom"/>
</dbReference>
<sequence length="153" mass="17429">MFLARDDQGRQAIEFEKVDITDLIGSVIASLQIESTKKEIAVHFKPEEEPTFIRGQPAMLRRLFINIIHNAIHYTPIKGDIFIFLSTGKQYAEVKIEDNGIGISPEYQEKVFNRFYRVDDSRSQTEGYGLGLAICKSIVELHRGKITLRSALN</sequence>
<keyword evidence="3" id="KW-0597">Phosphoprotein</keyword>
<feature type="non-terminal residue" evidence="8">
    <location>
        <position position="153"/>
    </location>
</feature>
<protein>
    <recommendedName>
        <fullName evidence="2">histidine kinase</fullName>
        <ecNumber evidence="2">2.7.13.3</ecNumber>
    </recommendedName>
</protein>
<evidence type="ECO:0000256" key="2">
    <source>
        <dbReference type="ARBA" id="ARBA00012438"/>
    </source>
</evidence>
<evidence type="ECO:0000256" key="3">
    <source>
        <dbReference type="ARBA" id="ARBA00022553"/>
    </source>
</evidence>
<evidence type="ECO:0000259" key="7">
    <source>
        <dbReference type="PROSITE" id="PS50109"/>
    </source>
</evidence>
<name>X1Q431_9ZZZZ</name>